<dbReference type="InterPro" id="IPR036259">
    <property type="entry name" value="MFS_trans_sf"/>
</dbReference>
<keyword evidence="4 6" id="KW-1133">Transmembrane helix</keyword>
<dbReference type="PROSITE" id="PS50850">
    <property type="entry name" value="MFS"/>
    <property type="match status" value="1"/>
</dbReference>
<dbReference type="Proteomes" id="UP000756710">
    <property type="component" value="Unassembled WGS sequence"/>
</dbReference>
<dbReference type="PANTHER" id="PTHR23511:SF34">
    <property type="entry name" value="SYNAPTIC VESICLE GLYCOPROTEIN 2"/>
    <property type="match status" value="1"/>
</dbReference>
<evidence type="ECO:0000256" key="6">
    <source>
        <dbReference type="SAM" id="Phobius"/>
    </source>
</evidence>
<dbReference type="GO" id="GO:0022857">
    <property type="term" value="F:transmembrane transporter activity"/>
    <property type="evidence" value="ECO:0007669"/>
    <property type="project" value="InterPro"/>
</dbReference>
<feature type="transmembrane region" description="Helical" evidence="6">
    <location>
        <begin position="319"/>
        <end position="339"/>
    </location>
</feature>
<feature type="transmembrane region" description="Helical" evidence="6">
    <location>
        <begin position="43"/>
        <end position="65"/>
    </location>
</feature>
<dbReference type="AlphaFoldDB" id="A0A061A0I3"/>
<dbReference type="PROSITE" id="PS00217">
    <property type="entry name" value="SUGAR_TRANSPORT_2"/>
    <property type="match status" value="1"/>
</dbReference>
<dbReference type="RefSeq" id="WP_078957036.1">
    <property type="nucleotide sequence ID" value="NZ_BAABDR010000055.1"/>
</dbReference>
<feature type="domain" description="Major facilitator superfamily (MFS) profile" evidence="7">
    <location>
        <begin position="43"/>
        <end position="459"/>
    </location>
</feature>
<feature type="transmembrane region" description="Helical" evidence="6">
    <location>
        <begin position="109"/>
        <end position="128"/>
    </location>
</feature>
<feature type="transmembrane region" description="Helical" evidence="6">
    <location>
        <begin position="346"/>
        <end position="365"/>
    </location>
</feature>
<keyword evidence="3 6" id="KW-0812">Transmembrane</keyword>
<evidence type="ECO:0000256" key="4">
    <source>
        <dbReference type="ARBA" id="ARBA00022989"/>
    </source>
</evidence>
<dbReference type="HOGENOM" id="CLU_001265_46_6_11"/>
<accession>A0A061A0I3</accession>
<evidence type="ECO:0000313" key="8">
    <source>
        <dbReference type="EMBL" id="CDR13690.1"/>
    </source>
</evidence>
<reference evidence="9 10" key="2">
    <citation type="submission" date="2021-03" db="EMBL/GenBank/DDBJ databases">
        <title>Genomic Encyclopedia of Type Strains, Phase IV (KMG-IV): sequencing the most valuable type-strain genomes for metagenomic binning, comparative biology and taxonomic classification.</title>
        <authorList>
            <person name="Goeker M."/>
        </authorList>
    </citation>
    <scope>NUCLEOTIDE SEQUENCE [LARGE SCALE GENOMIC DNA]</scope>
    <source>
        <strain evidence="9 10">DSM 41954</strain>
    </source>
</reference>
<evidence type="ECO:0000256" key="3">
    <source>
        <dbReference type="ARBA" id="ARBA00022692"/>
    </source>
</evidence>
<feature type="transmembrane region" description="Helical" evidence="6">
    <location>
        <begin position="134"/>
        <end position="156"/>
    </location>
</feature>
<evidence type="ECO:0000256" key="5">
    <source>
        <dbReference type="ARBA" id="ARBA00023136"/>
    </source>
</evidence>
<feature type="transmembrane region" description="Helical" evidence="6">
    <location>
        <begin position="195"/>
        <end position="212"/>
    </location>
</feature>
<dbReference type="Gene3D" id="1.20.1250.20">
    <property type="entry name" value="MFS general substrate transporter like domains"/>
    <property type="match status" value="1"/>
</dbReference>
<evidence type="ECO:0000313" key="9">
    <source>
        <dbReference type="EMBL" id="MBP2060188.1"/>
    </source>
</evidence>
<evidence type="ECO:0000313" key="10">
    <source>
        <dbReference type="Proteomes" id="UP000756710"/>
    </source>
</evidence>
<comment type="subcellular location">
    <subcellularLocation>
        <location evidence="1">Cell membrane</location>
        <topology evidence="1">Multi-pass membrane protein</topology>
    </subcellularLocation>
</comment>
<feature type="transmembrane region" description="Helical" evidence="6">
    <location>
        <begin position="168"/>
        <end position="189"/>
    </location>
</feature>
<dbReference type="InterPro" id="IPR005828">
    <property type="entry name" value="MFS_sugar_transport-like"/>
</dbReference>
<feature type="transmembrane region" description="Helical" evidence="6">
    <location>
        <begin position="404"/>
        <end position="428"/>
    </location>
</feature>
<dbReference type="PANTHER" id="PTHR23511">
    <property type="entry name" value="SYNAPTIC VESICLE GLYCOPROTEIN 2"/>
    <property type="match status" value="1"/>
</dbReference>
<keyword evidence="5 6" id="KW-0472">Membrane</keyword>
<dbReference type="Pfam" id="PF00083">
    <property type="entry name" value="Sugar_tr"/>
    <property type="match status" value="1"/>
</dbReference>
<feature type="transmembrane region" description="Helical" evidence="6">
    <location>
        <begin position="371"/>
        <end position="392"/>
    </location>
</feature>
<evidence type="ECO:0000256" key="1">
    <source>
        <dbReference type="ARBA" id="ARBA00004651"/>
    </source>
</evidence>
<dbReference type="InterPro" id="IPR020846">
    <property type="entry name" value="MFS_dom"/>
</dbReference>
<dbReference type="SUPFAM" id="SSF103473">
    <property type="entry name" value="MFS general substrate transporter"/>
    <property type="match status" value="1"/>
</dbReference>
<dbReference type="GO" id="GO:0005886">
    <property type="term" value="C:plasma membrane"/>
    <property type="evidence" value="ECO:0007669"/>
    <property type="project" value="UniProtKB-SubCell"/>
</dbReference>
<name>A0A061A0I3_9ACTN</name>
<feature type="transmembrane region" description="Helical" evidence="6">
    <location>
        <begin position="283"/>
        <end position="299"/>
    </location>
</feature>
<keyword evidence="10" id="KW-1185">Reference proteome</keyword>
<gene>
    <name evidence="9" type="ORF">J2Z30_001186</name>
    <name evidence="8" type="ORF">SIRAN8102</name>
</gene>
<reference evidence="8" key="1">
    <citation type="submission" date="2014-05" db="EMBL/GenBank/DDBJ databases">
        <authorList>
            <person name="Horn Fabian"/>
        </authorList>
    </citation>
    <scope>NUCLEOTIDE SEQUENCE</scope>
</reference>
<feature type="transmembrane region" description="Helical" evidence="6">
    <location>
        <begin position="434"/>
        <end position="455"/>
    </location>
</feature>
<protein>
    <submittedName>
        <fullName evidence="9">MFS transporter</fullName>
    </submittedName>
    <submittedName>
        <fullName evidence="8">Major facilitator superfamily MFS_1</fullName>
    </submittedName>
</protein>
<keyword evidence="2" id="KW-0813">Transport</keyword>
<evidence type="ECO:0000256" key="2">
    <source>
        <dbReference type="ARBA" id="ARBA00022448"/>
    </source>
</evidence>
<dbReference type="InterPro" id="IPR005829">
    <property type="entry name" value="Sugar_transporter_CS"/>
</dbReference>
<dbReference type="PROSITE" id="PS00216">
    <property type="entry name" value="SUGAR_TRANSPORT_1"/>
    <property type="match status" value="2"/>
</dbReference>
<dbReference type="EMBL" id="JAGGLR010000002">
    <property type="protein sequence ID" value="MBP2060188.1"/>
    <property type="molecule type" value="Genomic_DNA"/>
</dbReference>
<evidence type="ECO:0000259" key="7">
    <source>
        <dbReference type="PROSITE" id="PS50850"/>
    </source>
</evidence>
<dbReference type="EMBL" id="LK022848">
    <property type="protein sequence ID" value="CDR13690.1"/>
    <property type="molecule type" value="Genomic_DNA"/>
</dbReference>
<organism evidence="8">
    <name type="scientific">Streptomyces iranensis</name>
    <dbReference type="NCBI Taxonomy" id="576784"/>
    <lineage>
        <taxon>Bacteria</taxon>
        <taxon>Bacillati</taxon>
        <taxon>Actinomycetota</taxon>
        <taxon>Actinomycetes</taxon>
        <taxon>Kitasatosporales</taxon>
        <taxon>Streptomycetaceae</taxon>
        <taxon>Streptomyces</taxon>
        <taxon>Streptomyces violaceusniger group</taxon>
    </lineage>
</organism>
<feature type="transmembrane region" description="Helical" evidence="6">
    <location>
        <begin position="77"/>
        <end position="97"/>
    </location>
</feature>
<sequence length="468" mass="50308">MTHTAFTPPPGDRVPRPAAETSDAGRLAARLERLPWSGYQRKLLLVVATAWLFDSIDLASLTFMLSPISTEFSLDHAQAGLVGSTSFLGMLVGAVVAGALADRVGRRRVFQWSIVVWGVAGIALALSWDFSSLLAFRFLLGLGMGAEFPVAAALMAEFLPAERRGRGAAILEGAWPVGFVLAGTLAYFIVEPLGWRAMFVIEASLALWALVIRRFIPESPRWLATHGRYAEAEQIITDIERAVEATTGKPLPEPAGPVTTTASGPERGGIRDLFSPSYRRRTLSLWAVWFCVLLGYYGLTTWLGNLLTERGLDVVHSIQYVLLMALWGIPGFLSAAYLVERVGRKFCLAGYTVASAVAAYAYGQASDRTELILTGSILQFFFFGMWSALYAYTPELFPTRSRGIGMGTATAAGRLGAVLGPTLVPIILNAAGATAVFTVSAALFLIAASVVVALLPETKHTVLEDISG</sequence>
<proteinExistence type="predicted"/>